<gene>
    <name evidence="6" type="ORF">DIZ79_00355</name>
</gene>
<dbReference type="Gene3D" id="2.60.40.2540">
    <property type="match status" value="1"/>
</dbReference>
<dbReference type="SUPFAM" id="SSF103088">
    <property type="entry name" value="OmpA-like"/>
    <property type="match status" value="1"/>
</dbReference>
<keyword evidence="2 4" id="KW-0472">Membrane</keyword>
<evidence type="ECO:0000256" key="1">
    <source>
        <dbReference type="ARBA" id="ARBA00004442"/>
    </source>
</evidence>
<dbReference type="InterPro" id="IPR041544">
    <property type="entry name" value="MotY_N"/>
</dbReference>
<dbReference type="InterPro" id="IPR006664">
    <property type="entry name" value="OMP_bac"/>
</dbReference>
<evidence type="ECO:0000256" key="4">
    <source>
        <dbReference type="PROSITE-ProRule" id="PRU00473"/>
    </source>
</evidence>
<evidence type="ECO:0000256" key="3">
    <source>
        <dbReference type="ARBA" id="ARBA00023237"/>
    </source>
</evidence>
<dbReference type="Pfam" id="PF00691">
    <property type="entry name" value="OmpA"/>
    <property type="match status" value="1"/>
</dbReference>
<dbReference type="PRINTS" id="PR01021">
    <property type="entry name" value="OMPADOMAIN"/>
</dbReference>
<dbReference type="PANTHER" id="PTHR30329:SF21">
    <property type="entry name" value="LIPOPROTEIN YIAD-RELATED"/>
    <property type="match status" value="1"/>
</dbReference>
<accession>A0A370E1G0</accession>
<organism evidence="6 7">
    <name type="scientific">endosymbiont of Lamellibrachia luymesi</name>
    <dbReference type="NCBI Taxonomy" id="2200907"/>
    <lineage>
        <taxon>Bacteria</taxon>
        <taxon>Pseudomonadati</taxon>
        <taxon>Pseudomonadota</taxon>
        <taxon>Gammaproteobacteria</taxon>
        <taxon>sulfur-oxidizing symbionts</taxon>
    </lineage>
</organism>
<dbReference type="PRINTS" id="PR01023">
    <property type="entry name" value="NAFLGMOTY"/>
</dbReference>
<comment type="caution">
    <text evidence="6">The sequence shown here is derived from an EMBL/GenBank/DDBJ whole genome shotgun (WGS) entry which is preliminary data.</text>
</comment>
<dbReference type="InterPro" id="IPR036737">
    <property type="entry name" value="OmpA-like_sf"/>
</dbReference>
<dbReference type="PROSITE" id="PS51123">
    <property type="entry name" value="OMPA_2"/>
    <property type="match status" value="1"/>
</dbReference>
<dbReference type="PANTHER" id="PTHR30329">
    <property type="entry name" value="STATOR ELEMENT OF FLAGELLAR MOTOR COMPLEX"/>
    <property type="match status" value="1"/>
</dbReference>
<dbReference type="CDD" id="cd07185">
    <property type="entry name" value="OmpA_C-like"/>
    <property type="match status" value="1"/>
</dbReference>
<dbReference type="Gene3D" id="3.30.1330.60">
    <property type="entry name" value="OmpA-like domain"/>
    <property type="match status" value="1"/>
</dbReference>
<dbReference type="Pfam" id="PF18393">
    <property type="entry name" value="MotY_N"/>
    <property type="match status" value="1"/>
</dbReference>
<dbReference type="EMBL" id="QFXD01000006">
    <property type="protein sequence ID" value="RDH93491.1"/>
    <property type="molecule type" value="Genomic_DNA"/>
</dbReference>
<name>A0A370E1G0_9GAMM</name>
<dbReference type="InterPro" id="IPR050330">
    <property type="entry name" value="Bact_OuterMem_StrucFunc"/>
</dbReference>
<dbReference type="GO" id="GO:0009279">
    <property type="term" value="C:cell outer membrane"/>
    <property type="evidence" value="ECO:0007669"/>
    <property type="project" value="UniProtKB-SubCell"/>
</dbReference>
<keyword evidence="3" id="KW-0998">Cell outer membrane</keyword>
<evidence type="ECO:0000313" key="7">
    <source>
        <dbReference type="Proteomes" id="UP000255508"/>
    </source>
</evidence>
<comment type="subcellular location">
    <subcellularLocation>
        <location evidence="1">Cell outer membrane</location>
    </subcellularLocation>
</comment>
<protein>
    <submittedName>
        <fullName evidence="6">OmpA family protein</fullName>
    </submittedName>
</protein>
<reference evidence="6 7" key="1">
    <citation type="journal article" date="2018" name="ISME J.">
        <title>Endosymbiont genomes yield clues of tubeworm success.</title>
        <authorList>
            <person name="Li Y."/>
            <person name="Liles M.R."/>
            <person name="Halanych K.M."/>
        </authorList>
    </citation>
    <scope>NUCLEOTIDE SEQUENCE [LARGE SCALE GENOMIC DNA]</scope>
    <source>
        <strain evidence="6">A1422</strain>
    </source>
</reference>
<dbReference type="InterPro" id="IPR006665">
    <property type="entry name" value="OmpA-like"/>
</dbReference>
<proteinExistence type="predicted"/>
<dbReference type="AlphaFoldDB" id="A0A370E1G0"/>
<evidence type="ECO:0000256" key="2">
    <source>
        <dbReference type="ARBA" id="ARBA00023136"/>
    </source>
</evidence>
<sequence length="289" mass="33108">MGSWPGILILLLAWPINAVALPFSDEIYVADEHNSEWHFSGTKVKCELRHEIPGFGTAYFLRRAGQTLSFHIDSFQPTPSAVGAELREVSPTWVYDEPDLLVESVTLNKGLRPLLLKRKQATRILASLDRGTLSSIDFSDWDDARKGVHLQLSPVYFQTPYQDFRKCLKQLSIKGFADYRLTEIHFPLDIHDLNEDSRRVIRKLAEFVKADGEIKRIKISGHADDQGSRKYNLRLSERRSQSVSDFLLANGVESNLLLKYHYGESRPKVRGRTERARSVNRRADIELDK</sequence>
<evidence type="ECO:0000259" key="5">
    <source>
        <dbReference type="PROSITE" id="PS51123"/>
    </source>
</evidence>
<dbReference type="Proteomes" id="UP000255508">
    <property type="component" value="Unassembled WGS sequence"/>
</dbReference>
<evidence type="ECO:0000313" key="6">
    <source>
        <dbReference type="EMBL" id="RDH93491.1"/>
    </source>
</evidence>
<feature type="domain" description="OmpA-like" evidence="5">
    <location>
        <begin position="174"/>
        <end position="289"/>
    </location>
</feature>